<evidence type="ECO:0000256" key="3">
    <source>
        <dbReference type="ARBA" id="ARBA00023110"/>
    </source>
</evidence>
<name>A0A093VG79_TALMA</name>
<evidence type="ECO:0000256" key="4">
    <source>
        <dbReference type="ARBA" id="ARBA00023235"/>
    </source>
</evidence>
<accession>A0A093VG79</accession>
<gene>
    <name evidence="8" type="ORF">GQ26_0052810</name>
</gene>
<evidence type="ECO:0000313" key="8">
    <source>
        <dbReference type="EMBL" id="KFX51517.1"/>
    </source>
</evidence>
<protein>
    <recommendedName>
        <fullName evidence="6">Peptidyl-prolyl cis-trans isomerase</fullName>
        <shortName evidence="6">PPIase</shortName>
        <ecNumber evidence="6">5.2.1.8</ecNumber>
    </recommendedName>
</protein>
<dbReference type="InterPro" id="IPR024936">
    <property type="entry name" value="Cyclophilin-type_PPIase"/>
</dbReference>
<reference evidence="8" key="1">
    <citation type="journal article" date="2014" name="PLoS Genet.">
        <title>Signature Gene Expression Reveals Novel Clues to the Molecular Mechanisms of Dimorphic Transition in Penicillium marneffei.</title>
        <authorList>
            <person name="Yang E."/>
            <person name="Wang G."/>
            <person name="Cai J."/>
            <person name="Woo P.C."/>
            <person name="Lau S.K."/>
            <person name="Yuen K.-Y."/>
            <person name="Chow W.-N."/>
            <person name="Lin X."/>
        </authorList>
    </citation>
    <scope>NUCLEOTIDE SEQUENCE [LARGE SCALE GENOMIC DNA]</scope>
    <source>
        <strain evidence="8">PM1</strain>
    </source>
</reference>
<dbReference type="SUPFAM" id="SSF50891">
    <property type="entry name" value="Cyclophilin-like"/>
    <property type="match status" value="1"/>
</dbReference>
<dbReference type="PANTHER" id="PTHR45625">
    <property type="entry name" value="PEPTIDYL-PROLYL CIS-TRANS ISOMERASE-RELATED"/>
    <property type="match status" value="1"/>
</dbReference>
<dbReference type="PIRSF" id="PIRSF001467">
    <property type="entry name" value="Peptidylpro_ismrse"/>
    <property type="match status" value="1"/>
</dbReference>
<proteinExistence type="inferred from homology"/>
<keyword evidence="4 6" id="KW-0413">Isomerase</keyword>
<dbReference type="GO" id="GO:0071013">
    <property type="term" value="C:catalytic step 2 spliceosome"/>
    <property type="evidence" value="ECO:0007669"/>
    <property type="project" value="TreeGrafter"/>
</dbReference>
<dbReference type="InterPro" id="IPR029000">
    <property type="entry name" value="Cyclophilin-like_dom_sf"/>
</dbReference>
<dbReference type="InterPro" id="IPR044666">
    <property type="entry name" value="Cyclophilin_A-like"/>
</dbReference>
<dbReference type="PROSITE" id="PS50072">
    <property type="entry name" value="CSA_PPIASE_2"/>
    <property type="match status" value="1"/>
</dbReference>
<feature type="domain" description="PPIase cyclophilin-type" evidence="7">
    <location>
        <begin position="6"/>
        <end position="187"/>
    </location>
</feature>
<dbReference type="Pfam" id="PF00160">
    <property type="entry name" value="Pro_isomerase"/>
    <property type="match status" value="1"/>
</dbReference>
<organism evidence="8">
    <name type="scientific">Talaromyces marneffei PM1</name>
    <dbReference type="NCBI Taxonomy" id="1077442"/>
    <lineage>
        <taxon>Eukaryota</taxon>
        <taxon>Fungi</taxon>
        <taxon>Dikarya</taxon>
        <taxon>Ascomycota</taxon>
        <taxon>Pezizomycotina</taxon>
        <taxon>Eurotiomycetes</taxon>
        <taxon>Eurotiomycetidae</taxon>
        <taxon>Eurotiales</taxon>
        <taxon>Trichocomaceae</taxon>
        <taxon>Talaromyces</taxon>
        <taxon>Talaromyces sect. Talaromyces</taxon>
    </lineage>
</organism>
<comment type="catalytic activity">
    <reaction evidence="1 6">
        <text>[protein]-peptidylproline (omega=180) = [protein]-peptidylproline (omega=0)</text>
        <dbReference type="Rhea" id="RHEA:16237"/>
        <dbReference type="Rhea" id="RHEA-COMP:10747"/>
        <dbReference type="Rhea" id="RHEA-COMP:10748"/>
        <dbReference type="ChEBI" id="CHEBI:83833"/>
        <dbReference type="ChEBI" id="CHEBI:83834"/>
        <dbReference type="EC" id="5.2.1.8"/>
    </reaction>
</comment>
<dbReference type="InterPro" id="IPR002130">
    <property type="entry name" value="Cyclophilin-type_PPIase_dom"/>
</dbReference>
<evidence type="ECO:0000259" key="7">
    <source>
        <dbReference type="PROSITE" id="PS50072"/>
    </source>
</evidence>
<dbReference type="EMBL" id="JPOX01000005">
    <property type="protein sequence ID" value="KFX51517.1"/>
    <property type="molecule type" value="Genomic_DNA"/>
</dbReference>
<dbReference type="FunFam" id="2.40.100.10:FF:000041">
    <property type="entry name" value="Peptidyl-prolyl cis-trans isomerase"/>
    <property type="match status" value="1"/>
</dbReference>
<dbReference type="PANTHER" id="PTHR45625:SF2">
    <property type="entry name" value="PEPTIDYL-PROLYL CIS-TRANS ISOMERASE-LIKE 3"/>
    <property type="match status" value="1"/>
</dbReference>
<comment type="caution">
    <text evidence="8">The sequence shown here is derived from an EMBL/GenBank/DDBJ whole genome shotgun (WGS) entry which is preliminary data.</text>
</comment>
<dbReference type="GO" id="GO:0003755">
    <property type="term" value="F:peptidyl-prolyl cis-trans isomerase activity"/>
    <property type="evidence" value="ECO:0007669"/>
    <property type="project" value="UniProtKB-UniRule"/>
</dbReference>
<dbReference type="AlphaFoldDB" id="A0A093VG79"/>
<comment type="function">
    <text evidence="2 6">PPIases accelerate the folding of proteins. It catalyzes the cis-trans isomerization of proline imidic peptide bonds in oligopeptides.</text>
</comment>
<comment type="similarity">
    <text evidence="5">Belongs to the cyclophilin-type PPIase family. PPIL3 subfamily.</text>
</comment>
<evidence type="ECO:0000256" key="5">
    <source>
        <dbReference type="ARBA" id="ARBA00038286"/>
    </source>
</evidence>
<evidence type="ECO:0000256" key="6">
    <source>
        <dbReference type="RuleBase" id="RU363019"/>
    </source>
</evidence>
<dbReference type="EC" id="5.2.1.8" evidence="6"/>
<dbReference type="HOGENOM" id="CLU_012062_16_5_1"/>
<evidence type="ECO:0000256" key="1">
    <source>
        <dbReference type="ARBA" id="ARBA00000971"/>
    </source>
</evidence>
<sequence>MSVTLHTTHGDLKVEIFCETVPQTAENFLALCACGAYDNTPFHRFMPGFMIQGGDISLSPAATSSERHILPFDDIPKGGTSINHPSALNQEIHVPALRHNARGVLSMASRPVKDRTVPGMQNASGPTVNGSQFFITFAPATHLDGESTVFGRVLNLTAQDEGGDVLGRLEQANIKVDKKGRVVQPKEGQEIEGEWEALKIKSVTIHANPFAK</sequence>
<dbReference type="PRINTS" id="PR00153">
    <property type="entry name" value="CSAPPISMRASE"/>
</dbReference>
<dbReference type="eggNOG" id="KOG0884">
    <property type="taxonomic scope" value="Eukaryota"/>
</dbReference>
<keyword evidence="3 6" id="KW-0697">Rotamase</keyword>
<dbReference type="Gene3D" id="2.40.100.10">
    <property type="entry name" value="Cyclophilin-like"/>
    <property type="match status" value="1"/>
</dbReference>
<evidence type="ECO:0000256" key="2">
    <source>
        <dbReference type="ARBA" id="ARBA00002388"/>
    </source>
</evidence>